<dbReference type="InterPro" id="IPR036397">
    <property type="entry name" value="RNaseH_sf"/>
</dbReference>
<dbReference type="OrthoDB" id="275278at2759"/>
<dbReference type="PRINTS" id="PR00868">
    <property type="entry name" value="DNAPOLI"/>
</dbReference>
<dbReference type="InterPro" id="IPR002298">
    <property type="entry name" value="DNA_polymerase_A"/>
</dbReference>
<dbReference type="eggNOG" id="KOG0950">
    <property type="taxonomic scope" value="Eukaryota"/>
</dbReference>
<dbReference type="PANTHER" id="PTHR10133:SF27">
    <property type="entry name" value="DNA POLYMERASE NU"/>
    <property type="match status" value="1"/>
</dbReference>
<dbReference type="CDD" id="cd08640">
    <property type="entry name" value="DNA_pol_A_plastid_like"/>
    <property type="match status" value="1"/>
</dbReference>
<dbReference type="Pfam" id="PF01612">
    <property type="entry name" value="DNA_pol_A_exo1"/>
    <property type="match status" value="1"/>
</dbReference>
<dbReference type="GeneID" id="25568804"/>
<dbReference type="STRING" id="461836.A0A0L0DRW3"/>
<dbReference type="GO" id="GO:0006261">
    <property type="term" value="P:DNA-templated DNA replication"/>
    <property type="evidence" value="ECO:0007669"/>
    <property type="project" value="InterPro"/>
</dbReference>
<feature type="domain" description="DNA-directed DNA polymerase family A palm" evidence="3">
    <location>
        <begin position="624"/>
        <end position="853"/>
    </location>
</feature>
<name>A0A0L0DRW3_THETB</name>
<evidence type="ECO:0000313" key="5">
    <source>
        <dbReference type="Proteomes" id="UP000054408"/>
    </source>
</evidence>
<dbReference type="Gene3D" id="3.30.420.10">
    <property type="entry name" value="Ribonuclease H-like superfamily/Ribonuclease H"/>
    <property type="match status" value="1"/>
</dbReference>
<organism evidence="4 5">
    <name type="scientific">Thecamonas trahens ATCC 50062</name>
    <dbReference type="NCBI Taxonomy" id="461836"/>
    <lineage>
        <taxon>Eukaryota</taxon>
        <taxon>Apusozoa</taxon>
        <taxon>Apusomonadida</taxon>
        <taxon>Apusomonadidae</taxon>
        <taxon>Thecamonas</taxon>
    </lineage>
</organism>
<dbReference type="InterPro" id="IPR012337">
    <property type="entry name" value="RNaseH-like_sf"/>
</dbReference>
<dbReference type="EMBL" id="GL349494">
    <property type="protein sequence ID" value="KNC55035.1"/>
    <property type="molecule type" value="Genomic_DNA"/>
</dbReference>
<evidence type="ECO:0000259" key="3">
    <source>
        <dbReference type="SMART" id="SM00482"/>
    </source>
</evidence>
<gene>
    <name evidence="4" type="ORF">AMSG_10630</name>
</gene>
<sequence length="891" mass="96162">MNSIANATRPHSPPTINKLILDIKRSAAAHAYIVVLSFSTAVGRRAAATDAGGEVELGAQAQAEAHESDGDIVRCVSEVGVAGDRAVWRNDDLGRPVELDGLPTDVTVVRTPDEAAELAAALIELSRAHPERMFACDVESVMSADEAVDGDGEGKGEAGQGATGVRSAPSLAKTSPYLAGRVICLSVYAGRDFDFGAGSRLWIDNLDEASGCLEAFAPFLEAPEVPKVWHNYSFDKAQLMRHGIAVDGLGGDTLHMARLWNSSRKLRGYSLAALSEDLLAAPKVSIKDSFGMRKIKANGEPGKQIVVPELDAVQRSARLVSKWIHYSTYDTQATHELYLELASLLAATPWRPNTMTLPAGFEPRSATMLDFYNAVWRPFGALLTNMEARGIRVDASQLAASEAIAINDRDAHERAFLDWADAVSPGARRMNIASQLQKTQLLFAPCANAKTKEKLPRERAFKILNTEGIILEGKKKPLKHRELAIAGLGMSPLETTDAGWPSVSSAVVSALAGKIVDPTLDDASVNSYGAAYEQVEAAAGATGEERPFAASATPGHDACVALDALANVTAIDTLLSNFIIPLQTMTDDASRIHCSLNLNTETGRLSARNPNLQNQPALEKDRYRVRDAFRVPPSRTLIVADYGQLELRLLAHMASCESMIAAFELGGDFHSRTALGMYGHIQEALDSGEVLMEWDSSDGAAAPKPLVKDVFASERRKAKVLNFSIAYGKTPIGLAKDFDVTVDEAQQTLDLWYADRPEVRAWQEATIEEATQCGYTTTLMGRRRYLPALRSSKPFARGHAARAAINTPIQGGAADIVTAAMLRIEASPKLTHLGYELLLQVHDEVILEGPAEAADEALAEVVALMEDPFGVPLKVRLEVDAKHAQTWYEAK</sequence>
<protein>
    <submittedName>
        <fullName evidence="4">DNA polymerase A</fullName>
    </submittedName>
</protein>
<dbReference type="InterPro" id="IPR002562">
    <property type="entry name" value="3'-5'_exonuclease_dom"/>
</dbReference>
<accession>A0A0L0DRW3</accession>
<dbReference type="SMART" id="SM00482">
    <property type="entry name" value="POLAc"/>
    <property type="match status" value="1"/>
</dbReference>
<dbReference type="GO" id="GO:0006302">
    <property type="term" value="P:double-strand break repair"/>
    <property type="evidence" value="ECO:0007669"/>
    <property type="project" value="TreeGrafter"/>
</dbReference>
<dbReference type="AlphaFoldDB" id="A0A0L0DRW3"/>
<evidence type="ECO:0000313" key="4">
    <source>
        <dbReference type="EMBL" id="KNC55035.1"/>
    </source>
</evidence>
<feature type="region of interest" description="Disordered" evidence="2">
    <location>
        <begin position="147"/>
        <end position="167"/>
    </location>
</feature>
<dbReference type="RefSeq" id="XP_013753341.1">
    <property type="nucleotide sequence ID" value="XM_013897887.1"/>
</dbReference>
<dbReference type="GO" id="GO:0008408">
    <property type="term" value="F:3'-5' exonuclease activity"/>
    <property type="evidence" value="ECO:0007669"/>
    <property type="project" value="InterPro"/>
</dbReference>
<keyword evidence="1" id="KW-0235">DNA replication</keyword>
<proteinExistence type="predicted"/>
<dbReference type="Proteomes" id="UP000054408">
    <property type="component" value="Unassembled WGS sequence"/>
</dbReference>
<dbReference type="GO" id="GO:0003887">
    <property type="term" value="F:DNA-directed DNA polymerase activity"/>
    <property type="evidence" value="ECO:0007669"/>
    <property type="project" value="InterPro"/>
</dbReference>
<dbReference type="SUPFAM" id="SSF56672">
    <property type="entry name" value="DNA/RNA polymerases"/>
    <property type="match status" value="1"/>
</dbReference>
<evidence type="ECO:0000256" key="2">
    <source>
        <dbReference type="SAM" id="MobiDB-lite"/>
    </source>
</evidence>
<dbReference type="InterPro" id="IPR043502">
    <property type="entry name" value="DNA/RNA_pol_sf"/>
</dbReference>
<reference evidence="4 5" key="1">
    <citation type="submission" date="2010-05" db="EMBL/GenBank/DDBJ databases">
        <title>The Genome Sequence of Thecamonas trahens ATCC 50062.</title>
        <authorList>
            <consortium name="The Broad Institute Genome Sequencing Platform"/>
            <person name="Russ C."/>
            <person name="Cuomo C."/>
            <person name="Shea T."/>
            <person name="Young S.K."/>
            <person name="Zeng Q."/>
            <person name="Koehrsen M."/>
            <person name="Haas B."/>
            <person name="Borodovsky M."/>
            <person name="Guigo R."/>
            <person name="Alvarado L."/>
            <person name="Berlin A."/>
            <person name="Bochicchio J."/>
            <person name="Borenstein D."/>
            <person name="Chapman S."/>
            <person name="Chen Z."/>
            <person name="Freedman E."/>
            <person name="Gellesch M."/>
            <person name="Goldberg J."/>
            <person name="Griggs A."/>
            <person name="Gujja S."/>
            <person name="Heilman E."/>
            <person name="Heiman D."/>
            <person name="Hepburn T."/>
            <person name="Howarth C."/>
            <person name="Jen D."/>
            <person name="Larson L."/>
            <person name="Mehta T."/>
            <person name="Park D."/>
            <person name="Pearson M."/>
            <person name="Roberts A."/>
            <person name="Saif S."/>
            <person name="Shenoy N."/>
            <person name="Sisk P."/>
            <person name="Stolte C."/>
            <person name="Sykes S."/>
            <person name="Thomson T."/>
            <person name="Walk T."/>
            <person name="White J."/>
            <person name="Yandava C."/>
            <person name="Burger G."/>
            <person name="Gray M.W."/>
            <person name="Holland P.W.H."/>
            <person name="King N."/>
            <person name="Lang F.B.F."/>
            <person name="Roger A.J."/>
            <person name="Ruiz-Trillo I."/>
            <person name="Lander E."/>
            <person name="Nusbaum C."/>
        </authorList>
    </citation>
    <scope>NUCLEOTIDE SEQUENCE [LARGE SCALE GENOMIC DNA]</scope>
    <source>
        <strain evidence="4 5">ATCC 50062</strain>
    </source>
</reference>
<dbReference type="PANTHER" id="PTHR10133">
    <property type="entry name" value="DNA POLYMERASE I"/>
    <property type="match status" value="1"/>
</dbReference>
<dbReference type="Gene3D" id="3.30.70.370">
    <property type="match status" value="1"/>
</dbReference>
<evidence type="ECO:0000256" key="1">
    <source>
        <dbReference type="ARBA" id="ARBA00022705"/>
    </source>
</evidence>
<keyword evidence="5" id="KW-1185">Reference proteome</keyword>
<dbReference type="OMA" id="QSNAQEW"/>
<dbReference type="Pfam" id="PF00476">
    <property type="entry name" value="DNA_pol_A"/>
    <property type="match status" value="2"/>
</dbReference>
<dbReference type="GO" id="GO:0003677">
    <property type="term" value="F:DNA binding"/>
    <property type="evidence" value="ECO:0007669"/>
    <property type="project" value="InterPro"/>
</dbReference>
<dbReference type="SUPFAM" id="SSF53098">
    <property type="entry name" value="Ribonuclease H-like"/>
    <property type="match status" value="1"/>
</dbReference>
<dbReference type="InterPro" id="IPR001098">
    <property type="entry name" value="DNA-dir_DNA_pol_A_palm_dom"/>
</dbReference>
<dbReference type="Gene3D" id="1.10.150.20">
    <property type="entry name" value="5' to 3' exonuclease, C-terminal subdomain"/>
    <property type="match status" value="1"/>
</dbReference>